<dbReference type="InterPro" id="IPR021518">
    <property type="entry name" value="DUF3181"/>
</dbReference>
<organism evidence="1 2">
    <name type="scientific">Parasynechococcus marenigrum (strain WH8102)</name>
    <dbReference type="NCBI Taxonomy" id="84588"/>
    <lineage>
        <taxon>Bacteria</taxon>
        <taxon>Bacillati</taxon>
        <taxon>Cyanobacteriota</taxon>
        <taxon>Cyanophyceae</taxon>
        <taxon>Synechococcales</taxon>
        <taxon>Prochlorococcaceae</taxon>
        <taxon>Parasynechococcus</taxon>
        <taxon>Parasynechococcus marenigrum</taxon>
    </lineage>
</organism>
<protein>
    <recommendedName>
        <fullName evidence="3">DUF3181 family protein</fullName>
    </recommendedName>
</protein>
<dbReference type="HOGENOM" id="CLU_162926_0_0_3"/>
<accession>Q7U9J9</accession>
<evidence type="ECO:0000313" key="1">
    <source>
        <dbReference type="EMBL" id="CAE06772.1"/>
    </source>
</evidence>
<evidence type="ECO:0008006" key="3">
    <source>
        <dbReference type="Google" id="ProtNLM"/>
    </source>
</evidence>
<dbReference type="EMBL" id="BX569689">
    <property type="protein sequence ID" value="CAE06772.1"/>
    <property type="molecule type" value="Genomic_DNA"/>
</dbReference>
<proteinExistence type="predicted"/>
<gene>
    <name evidence="1" type="ordered locus">SYNW0257</name>
</gene>
<dbReference type="AlphaFoldDB" id="Q7U9J9"/>
<keyword evidence="2" id="KW-1185">Reference proteome</keyword>
<sequence>MPSPQMSLPAADLQELQSTLADRLYIQVSGWHLYLGDADLAQPLAIECSALIDQGASVAARKSLEAVTVPVAGGASKLPLSRLMPPAQLRELEEILESYCR</sequence>
<dbReference type="STRING" id="84588.SYNW0257"/>
<reference evidence="1 2" key="1">
    <citation type="journal article" date="2003" name="Nature">
        <title>The genome of a motile marine Synechococcus.</title>
        <authorList>
            <person name="Palenik B."/>
            <person name="Brahamsha B."/>
            <person name="Larimer F."/>
            <person name="Land M."/>
            <person name="Hauser L."/>
            <person name="Chain P."/>
            <person name="Lamerdin J."/>
            <person name="Regala W."/>
            <person name="Allen E.A."/>
            <person name="McCarren J."/>
            <person name="Paulsen I."/>
            <person name="Dufresne A."/>
            <person name="Partensky F."/>
            <person name="Webb E."/>
            <person name="Waterbury J."/>
        </authorList>
    </citation>
    <scope>NUCLEOTIDE SEQUENCE [LARGE SCALE GENOMIC DNA]</scope>
    <source>
        <strain evidence="1 2">WH8102</strain>
    </source>
</reference>
<dbReference type="eggNOG" id="ENOG5032S4S">
    <property type="taxonomic scope" value="Bacteria"/>
</dbReference>
<dbReference type="KEGG" id="syw:SYNW0257"/>
<name>Q7U9J9_PARMW</name>
<dbReference type="Pfam" id="PF11378">
    <property type="entry name" value="DUF3181"/>
    <property type="match status" value="1"/>
</dbReference>
<evidence type="ECO:0000313" key="2">
    <source>
        <dbReference type="Proteomes" id="UP000001422"/>
    </source>
</evidence>
<dbReference type="Proteomes" id="UP000001422">
    <property type="component" value="Chromosome"/>
</dbReference>